<name>A0A645BK05_9ZZZZ</name>
<reference evidence="1" key="1">
    <citation type="submission" date="2019-08" db="EMBL/GenBank/DDBJ databases">
        <authorList>
            <person name="Kucharzyk K."/>
            <person name="Murdoch R.W."/>
            <person name="Higgins S."/>
            <person name="Loffler F."/>
        </authorList>
    </citation>
    <scope>NUCLEOTIDE SEQUENCE</scope>
</reference>
<sequence length="47" mass="5581">MAYREPDGKWNDKREKTENKTLILVGDKFVQIEFQAYNEHNVQQPDG</sequence>
<comment type="caution">
    <text evidence="1">The sequence shown here is derived from an EMBL/GenBank/DDBJ whole genome shotgun (WGS) entry which is preliminary data.</text>
</comment>
<organism evidence="1">
    <name type="scientific">bioreactor metagenome</name>
    <dbReference type="NCBI Taxonomy" id="1076179"/>
    <lineage>
        <taxon>unclassified sequences</taxon>
        <taxon>metagenomes</taxon>
        <taxon>ecological metagenomes</taxon>
    </lineage>
</organism>
<gene>
    <name evidence="1" type="ORF">SDC9_111762</name>
</gene>
<dbReference type="AlphaFoldDB" id="A0A645BK05"/>
<dbReference type="EMBL" id="VSSQ01020198">
    <property type="protein sequence ID" value="MPM64871.1"/>
    <property type="molecule type" value="Genomic_DNA"/>
</dbReference>
<evidence type="ECO:0000313" key="1">
    <source>
        <dbReference type="EMBL" id="MPM64871.1"/>
    </source>
</evidence>
<accession>A0A645BK05</accession>
<proteinExistence type="predicted"/>
<protein>
    <submittedName>
        <fullName evidence="1">Uncharacterized protein</fullName>
    </submittedName>
</protein>